<evidence type="ECO:0000313" key="5">
    <source>
        <dbReference type="Proteomes" id="UP001642483"/>
    </source>
</evidence>
<proteinExistence type="predicted"/>
<dbReference type="InterPro" id="IPR005105">
    <property type="entry name" value="GlnD_Uridyltrans_N"/>
</dbReference>
<dbReference type="SMART" id="SM00028">
    <property type="entry name" value="TPR"/>
    <property type="match status" value="3"/>
</dbReference>
<dbReference type="InterPro" id="IPR011990">
    <property type="entry name" value="TPR-like_helical_dom_sf"/>
</dbReference>
<keyword evidence="5" id="KW-1185">Reference proteome</keyword>
<dbReference type="EMBL" id="CAWYQH010000106">
    <property type="protein sequence ID" value="CAK8687795.1"/>
    <property type="molecule type" value="Genomic_DNA"/>
</dbReference>
<dbReference type="PROSITE" id="PS50005">
    <property type="entry name" value="TPR"/>
    <property type="match status" value="1"/>
</dbReference>
<sequence>MGTSSNKQNIPEPGSKFVQKDFSEKDLRLAEELRKICNEKGKENDPCASAEIFHQMGLLYKTKSPDKISSIRSAALLNAAISRQPSNQQFKDDLQQFCTELLQTAGAEKMDADLMQISNQAAQMIKGMRVTVQQALSVLENIPYDITIEEQKQLEVKKIHDMKLIQEQITQKYGDVMRYIAEKCSEIMGKKPCEFCIAAMGSLARSEVTPYSDFEHIILLEEGVKKREKHEKVLEYFRWFSVIFNIIVINLKETIIPSVAIPSLNDVTKKGGDWFFDSYTTRGISFDGMMPFACKFPLGRAEKTKNKPWTTELIQTVSDMVKYLDQEEIIKNGYKIHQVICTTTLIYGSHTIYGLFTDQVKSSLQNNKKSNHDLLKQQLNEDLKNFDAIENLENLIASSKCNIKRVVYRSTSIFIAALGQLYFIDKASSFAIIQQLHENKKINDETAHLLSYAVAVSCQVRLSWYMNKQSQDDYVGEDEVFHVTDNHYSKLTDIVGHKSSVDYFIIANSLQKILRNDLDNLRCDITIDLEDKFKILFLLGLYDQVISESKQFFEHKPGNASLDDEQFIKCHEGLAYYRKDQIKKSLSVWDQLDQQDIQDGKWKGYVMVYKARCLMELNRYQEALQQVDDVISKIHDLKVHKQVKYQWLDNLHHINGWCKHKTGKYQDAVKECRESLKYLDLRYNQNQPAVKLSKERTLRNIGCCLYELGDYDAAISEVKESLEICEQNNLPVVDKCDCYWLLGICHFVRAEYDTALTHFKTELDLRLRNVPRIKQDSDEDIKEARDNINKCEEILEIWLLFSVPRHMAAGK</sequence>
<reference evidence="4 5" key="1">
    <citation type="submission" date="2024-02" db="EMBL/GenBank/DDBJ databases">
        <authorList>
            <person name="Daric V."/>
            <person name="Darras S."/>
        </authorList>
    </citation>
    <scope>NUCLEOTIDE SEQUENCE [LARGE SCALE GENOMIC DNA]</scope>
</reference>
<keyword evidence="1" id="KW-0802">TPR repeat</keyword>
<feature type="repeat" description="TPR" evidence="1">
    <location>
        <begin position="695"/>
        <end position="728"/>
    </location>
</feature>
<dbReference type="PANTHER" id="PTHR19959">
    <property type="entry name" value="KINESIN LIGHT CHAIN"/>
    <property type="match status" value="1"/>
</dbReference>
<name>A0ABP0GCB1_CLALP</name>
<protein>
    <recommendedName>
        <fullName evidence="3">Protein-PII uridylyltransferase N-terminal domain-containing protein</fullName>
    </recommendedName>
</protein>
<evidence type="ECO:0000256" key="1">
    <source>
        <dbReference type="PROSITE-ProRule" id="PRU00339"/>
    </source>
</evidence>
<dbReference type="Gene3D" id="1.25.40.10">
    <property type="entry name" value="Tetratricopeptide repeat domain"/>
    <property type="match status" value="1"/>
</dbReference>
<gene>
    <name evidence="4" type="ORF">CVLEPA_LOCUS19856</name>
</gene>
<evidence type="ECO:0000256" key="2">
    <source>
        <dbReference type="SAM" id="MobiDB-lite"/>
    </source>
</evidence>
<accession>A0ABP0GCB1</accession>
<comment type="caution">
    <text evidence="4">The sequence shown here is derived from an EMBL/GenBank/DDBJ whole genome shotgun (WGS) entry which is preliminary data.</text>
</comment>
<dbReference type="Proteomes" id="UP001642483">
    <property type="component" value="Unassembled WGS sequence"/>
</dbReference>
<feature type="region of interest" description="Disordered" evidence="2">
    <location>
        <begin position="1"/>
        <end position="22"/>
    </location>
</feature>
<dbReference type="SUPFAM" id="SSF48452">
    <property type="entry name" value="TPR-like"/>
    <property type="match status" value="1"/>
</dbReference>
<dbReference type="PANTHER" id="PTHR19959:SF119">
    <property type="entry name" value="FUNGAL LIPASE-LIKE DOMAIN-CONTAINING PROTEIN"/>
    <property type="match status" value="1"/>
</dbReference>
<organism evidence="4 5">
    <name type="scientific">Clavelina lepadiformis</name>
    <name type="common">Light-bulb sea squirt</name>
    <name type="synonym">Ascidia lepadiformis</name>
    <dbReference type="NCBI Taxonomy" id="159417"/>
    <lineage>
        <taxon>Eukaryota</taxon>
        <taxon>Metazoa</taxon>
        <taxon>Chordata</taxon>
        <taxon>Tunicata</taxon>
        <taxon>Ascidiacea</taxon>
        <taxon>Aplousobranchia</taxon>
        <taxon>Clavelinidae</taxon>
        <taxon>Clavelina</taxon>
    </lineage>
</organism>
<evidence type="ECO:0000259" key="3">
    <source>
        <dbReference type="Pfam" id="PF03445"/>
    </source>
</evidence>
<evidence type="ECO:0000313" key="4">
    <source>
        <dbReference type="EMBL" id="CAK8687795.1"/>
    </source>
</evidence>
<feature type="domain" description="Protein-PII uridylyltransferase N-terminal" evidence="3">
    <location>
        <begin position="160"/>
        <end position="240"/>
    </location>
</feature>
<dbReference type="Pfam" id="PF03445">
    <property type="entry name" value="DUF294"/>
    <property type="match status" value="1"/>
</dbReference>
<dbReference type="InterPro" id="IPR019734">
    <property type="entry name" value="TPR_rpt"/>
</dbReference>